<keyword evidence="11" id="KW-1185">Reference proteome</keyword>
<keyword evidence="5" id="KW-0067">ATP-binding</keyword>
<evidence type="ECO:0000256" key="4">
    <source>
        <dbReference type="ARBA" id="ARBA00022741"/>
    </source>
</evidence>
<dbReference type="GO" id="GO:0005524">
    <property type="term" value="F:ATP binding"/>
    <property type="evidence" value="ECO:0007669"/>
    <property type="project" value="UniProtKB-KW"/>
</dbReference>
<protein>
    <recommendedName>
        <fullName evidence="2">diphosphomevalonate decarboxylase</fullName>
        <ecNumber evidence="2">4.1.1.33</ecNumber>
    </recommendedName>
</protein>
<evidence type="ECO:0000256" key="1">
    <source>
        <dbReference type="ARBA" id="ARBA00008831"/>
    </source>
</evidence>
<dbReference type="InterPro" id="IPR005935">
    <property type="entry name" value="Mev_decarb"/>
</dbReference>
<dbReference type="InterPro" id="IPR041431">
    <property type="entry name" value="Mvd1_C"/>
</dbReference>
<feature type="domain" description="Mvd1 C-terminal" evidence="8">
    <location>
        <begin position="181"/>
        <end position="307"/>
    </location>
</feature>
<evidence type="ECO:0000256" key="6">
    <source>
        <dbReference type="ARBA" id="ARBA00023098"/>
    </source>
</evidence>
<keyword evidence="6" id="KW-0443">Lipid metabolism</keyword>
<dbReference type="PIRSF" id="PIRSF015950">
    <property type="entry name" value="Mev_P_decrbx"/>
    <property type="match status" value="1"/>
</dbReference>
<evidence type="ECO:0000256" key="3">
    <source>
        <dbReference type="ARBA" id="ARBA00022516"/>
    </source>
</evidence>
<dbReference type="InterPro" id="IPR014721">
    <property type="entry name" value="Ribsml_uS5_D2-typ_fold_subgr"/>
</dbReference>
<organism evidence="10 11">
    <name type="scientific">Cryobacterium psychrophilum</name>
    <dbReference type="NCBI Taxonomy" id="41988"/>
    <lineage>
        <taxon>Bacteria</taxon>
        <taxon>Bacillati</taxon>
        <taxon>Actinomycetota</taxon>
        <taxon>Actinomycetes</taxon>
        <taxon>Micrococcales</taxon>
        <taxon>Microbacteriaceae</taxon>
        <taxon>Cryobacterium</taxon>
    </lineage>
</organism>
<evidence type="ECO:0000256" key="7">
    <source>
        <dbReference type="ARBA" id="ARBA00023239"/>
    </source>
</evidence>
<dbReference type="PANTHER" id="PTHR10977:SF3">
    <property type="entry name" value="DIPHOSPHOMEVALONATE DECARBOXYLASE"/>
    <property type="match status" value="1"/>
</dbReference>
<evidence type="ECO:0000259" key="8">
    <source>
        <dbReference type="Pfam" id="PF18376"/>
    </source>
</evidence>
<keyword evidence="4" id="KW-0547">Nucleotide-binding</keyword>
<comment type="caution">
    <text evidence="10">The sequence shown here is derived from an EMBL/GenBank/DDBJ whole genome shotgun (WGS) entry which is preliminary data.</text>
</comment>
<keyword evidence="7 10" id="KW-0456">Lyase</keyword>
<feature type="domain" description="Diphosphomevalonate decarboxylase-like N-terminal" evidence="9">
    <location>
        <begin position="11"/>
        <end position="167"/>
    </location>
</feature>
<dbReference type="FunFam" id="3.30.230.10:FF:000072">
    <property type="entry name" value="Diphosphomevalonate decarboxylase"/>
    <property type="match status" value="1"/>
</dbReference>
<reference evidence="10 11" key="1">
    <citation type="submission" date="2019-03" db="EMBL/GenBank/DDBJ databases">
        <title>Genomics of glacier-inhabiting Cryobacterium strains.</title>
        <authorList>
            <person name="Liu Q."/>
            <person name="Xin Y.-H."/>
        </authorList>
    </citation>
    <scope>NUCLEOTIDE SEQUENCE [LARGE SCALE GENOMIC DNA]</scope>
    <source>
        <strain evidence="10 11">CGMCC 1.4292</strain>
    </source>
</reference>
<dbReference type="InterPro" id="IPR029765">
    <property type="entry name" value="Mev_diP_decarb"/>
</dbReference>
<gene>
    <name evidence="10" type="primary">mvaD</name>
    <name evidence="10" type="ORF">E3T53_16610</name>
</gene>
<dbReference type="Gene3D" id="3.30.70.890">
    <property type="entry name" value="GHMP kinase, C-terminal domain"/>
    <property type="match status" value="1"/>
</dbReference>
<dbReference type="AlphaFoldDB" id="A0A4Y8KPN8"/>
<evidence type="ECO:0000256" key="5">
    <source>
        <dbReference type="ARBA" id="ARBA00022840"/>
    </source>
</evidence>
<dbReference type="GO" id="GO:0005829">
    <property type="term" value="C:cytosol"/>
    <property type="evidence" value="ECO:0007669"/>
    <property type="project" value="InterPro"/>
</dbReference>
<keyword evidence="3" id="KW-0444">Lipid biosynthesis</keyword>
<dbReference type="PANTHER" id="PTHR10977">
    <property type="entry name" value="DIPHOSPHOMEVALONATE DECARBOXYLASE"/>
    <property type="match status" value="1"/>
</dbReference>
<evidence type="ECO:0000313" key="11">
    <source>
        <dbReference type="Proteomes" id="UP000298218"/>
    </source>
</evidence>
<dbReference type="InterPro" id="IPR036554">
    <property type="entry name" value="GHMP_kinase_C_sf"/>
</dbReference>
<dbReference type="GO" id="GO:0019287">
    <property type="term" value="P:isopentenyl diphosphate biosynthetic process, mevalonate pathway"/>
    <property type="evidence" value="ECO:0007669"/>
    <property type="project" value="InterPro"/>
</dbReference>
<dbReference type="SUPFAM" id="SSF54211">
    <property type="entry name" value="Ribosomal protein S5 domain 2-like"/>
    <property type="match status" value="1"/>
</dbReference>
<evidence type="ECO:0000259" key="9">
    <source>
        <dbReference type="Pfam" id="PF22700"/>
    </source>
</evidence>
<dbReference type="InterPro" id="IPR020568">
    <property type="entry name" value="Ribosomal_Su5_D2-typ_SF"/>
</dbReference>
<dbReference type="EMBL" id="SOHQ01000048">
    <property type="protein sequence ID" value="TFD75127.1"/>
    <property type="molecule type" value="Genomic_DNA"/>
</dbReference>
<evidence type="ECO:0000256" key="2">
    <source>
        <dbReference type="ARBA" id="ARBA00012296"/>
    </source>
</evidence>
<dbReference type="NCBIfam" id="TIGR01240">
    <property type="entry name" value="mevDPdecarb"/>
    <property type="match status" value="1"/>
</dbReference>
<accession>A0A4Y8KPN8</accession>
<comment type="similarity">
    <text evidence="1">Belongs to the diphosphomevalonate decarboxylase family.</text>
</comment>
<evidence type="ECO:0000313" key="10">
    <source>
        <dbReference type="EMBL" id="TFD75127.1"/>
    </source>
</evidence>
<proteinExistence type="inferred from homology"/>
<dbReference type="Pfam" id="PF22700">
    <property type="entry name" value="MVD-like_N"/>
    <property type="match status" value="1"/>
</dbReference>
<name>A0A4Y8KPN8_9MICO</name>
<dbReference type="GO" id="GO:0004163">
    <property type="term" value="F:diphosphomevalonate decarboxylase activity"/>
    <property type="evidence" value="ECO:0007669"/>
    <property type="project" value="UniProtKB-EC"/>
</dbReference>
<dbReference type="EC" id="4.1.1.33" evidence="2"/>
<dbReference type="InterPro" id="IPR053859">
    <property type="entry name" value="MVD-like_N"/>
</dbReference>
<dbReference type="Pfam" id="PF18376">
    <property type="entry name" value="MDD_C"/>
    <property type="match status" value="1"/>
</dbReference>
<sequence>MDGRHSATARAHSNIALIKYWGKRDDTLNIPAVGSISITLDALATDTHVEFRPNLGARQTDEFWLNGALTQSPRVLGLLDLVRERAGTTQGAVVTSSNDFLTGAGLASSASGFAALALAASTAAGLALNARELSILARRGSGSAARSIFGGYVEMHAGSRDDGADAYAEPILSPDHWPLSVVVAITAAGPKAISSTHGMAGSRATSPFFPAWVDTSEQNLAEMRAAIAGHDLAQLGELTEYSCLKLHALMLTSRPALIYWNAGTIAAMGTVRELRAQGVAVYFTIDAGPQVKALCAPADAALVAHALAATPGVLQTRMSALGRGAHLVAA</sequence>
<dbReference type="Proteomes" id="UP000298218">
    <property type="component" value="Unassembled WGS sequence"/>
</dbReference>
<dbReference type="OrthoDB" id="5498344at2"/>
<dbReference type="Gene3D" id="3.30.230.10">
    <property type="match status" value="1"/>
</dbReference>
<dbReference type="SUPFAM" id="SSF55060">
    <property type="entry name" value="GHMP Kinase, C-terminal domain"/>
    <property type="match status" value="1"/>
</dbReference>